<dbReference type="GO" id="GO:0000166">
    <property type="term" value="F:nucleotide binding"/>
    <property type="evidence" value="ECO:0007669"/>
    <property type="project" value="InterPro"/>
</dbReference>
<dbReference type="Gene3D" id="3.30.360.10">
    <property type="entry name" value="Dihydrodipicolinate Reductase, domain 2"/>
    <property type="match status" value="1"/>
</dbReference>
<comment type="similarity">
    <text evidence="1">Belongs to the Gfo/Idh/MocA family.</text>
</comment>
<dbReference type="InterPro" id="IPR055170">
    <property type="entry name" value="GFO_IDH_MocA-like_dom"/>
</dbReference>
<dbReference type="PANTHER" id="PTHR22604">
    <property type="entry name" value="OXIDOREDUCTASES"/>
    <property type="match status" value="1"/>
</dbReference>
<proteinExistence type="inferred from homology"/>
<evidence type="ECO:0000259" key="3">
    <source>
        <dbReference type="Pfam" id="PF01408"/>
    </source>
</evidence>
<protein>
    <submittedName>
        <fullName evidence="5">Predicted dehydrogenase</fullName>
    </submittedName>
</protein>
<feature type="domain" description="Gfo/Idh/MocA-like oxidoreductase N-terminal" evidence="3">
    <location>
        <begin position="4"/>
        <end position="121"/>
    </location>
</feature>
<evidence type="ECO:0000313" key="5">
    <source>
        <dbReference type="EMBL" id="SFF62441.1"/>
    </source>
</evidence>
<evidence type="ECO:0000259" key="4">
    <source>
        <dbReference type="Pfam" id="PF22725"/>
    </source>
</evidence>
<dbReference type="EMBL" id="FOOH01000002">
    <property type="protein sequence ID" value="SFF62441.1"/>
    <property type="molecule type" value="Genomic_DNA"/>
</dbReference>
<dbReference type="InterPro" id="IPR000683">
    <property type="entry name" value="Gfo/Idh/MocA-like_OxRdtase_N"/>
</dbReference>
<gene>
    <name evidence="5" type="ORF">SAMN04488033_10258</name>
</gene>
<evidence type="ECO:0000256" key="2">
    <source>
        <dbReference type="ARBA" id="ARBA00023002"/>
    </source>
</evidence>
<dbReference type="RefSeq" id="WP_093302555.1">
    <property type="nucleotide sequence ID" value="NZ_FOOH01000002.1"/>
</dbReference>
<dbReference type="SUPFAM" id="SSF55347">
    <property type="entry name" value="Glyceraldehyde-3-phosphate dehydrogenase-like, C-terminal domain"/>
    <property type="match status" value="1"/>
</dbReference>
<dbReference type="Proteomes" id="UP000199116">
    <property type="component" value="Unassembled WGS sequence"/>
</dbReference>
<evidence type="ECO:0000256" key="1">
    <source>
        <dbReference type="ARBA" id="ARBA00010928"/>
    </source>
</evidence>
<sequence>MKNIKWGILGLGKIAGKFATALNNVEGAELYAVASRSKNKAETFAKEHAATKLFSSYEAMLKDEELDVVYIATPHVFHYEQTLLCLDHKKAVLCEKPFAMNKKQVEEMIAKAKKEKVFLMEAMWTQFLPHFKFVIEQIKSEKYGKIKNLKADFGFPAPIDLDKRLYNKNLGGGSLLDIGIYPIFMAMSALGAPERIQAKASFHDTGVDENCDIIFEYKNGVEAELGSSIIKQTPTAAIIQFEKATLTLNTRFHEPTSIIIQTPEGEETKEFKVNSNGYNFEAEHVQKMLSEGKTESTEMTFEKSLQLIELLDKVRTKIGLEY</sequence>
<dbReference type="SUPFAM" id="SSF51735">
    <property type="entry name" value="NAD(P)-binding Rossmann-fold domains"/>
    <property type="match status" value="1"/>
</dbReference>
<dbReference type="InterPro" id="IPR050984">
    <property type="entry name" value="Gfo/Idh/MocA_domain"/>
</dbReference>
<name>A0A1I2KBG0_9FLAO</name>
<dbReference type="Gene3D" id="3.40.50.720">
    <property type="entry name" value="NAD(P)-binding Rossmann-like Domain"/>
    <property type="match status" value="1"/>
</dbReference>
<dbReference type="PANTHER" id="PTHR22604:SF105">
    <property type="entry name" value="TRANS-1,2-DIHYDROBENZENE-1,2-DIOL DEHYDROGENASE"/>
    <property type="match status" value="1"/>
</dbReference>
<organism evidence="5 6">
    <name type="scientific">Salegentibacter agarivorans</name>
    <dbReference type="NCBI Taxonomy" id="345907"/>
    <lineage>
        <taxon>Bacteria</taxon>
        <taxon>Pseudomonadati</taxon>
        <taxon>Bacteroidota</taxon>
        <taxon>Flavobacteriia</taxon>
        <taxon>Flavobacteriales</taxon>
        <taxon>Flavobacteriaceae</taxon>
        <taxon>Salegentibacter</taxon>
    </lineage>
</organism>
<dbReference type="Pfam" id="PF01408">
    <property type="entry name" value="GFO_IDH_MocA"/>
    <property type="match status" value="1"/>
</dbReference>
<accession>A0A1I2KBG0</accession>
<dbReference type="InterPro" id="IPR036291">
    <property type="entry name" value="NAD(P)-bd_dom_sf"/>
</dbReference>
<reference evidence="6" key="1">
    <citation type="submission" date="2016-10" db="EMBL/GenBank/DDBJ databases">
        <authorList>
            <person name="Varghese N."/>
            <person name="Submissions S."/>
        </authorList>
    </citation>
    <scope>NUCLEOTIDE SEQUENCE [LARGE SCALE GENOMIC DNA]</scope>
    <source>
        <strain evidence="6">DSM 23515</strain>
    </source>
</reference>
<evidence type="ECO:0000313" key="6">
    <source>
        <dbReference type="Proteomes" id="UP000199116"/>
    </source>
</evidence>
<feature type="domain" description="GFO/IDH/MocA-like oxidoreductase" evidence="4">
    <location>
        <begin position="135"/>
        <end position="246"/>
    </location>
</feature>
<keyword evidence="2" id="KW-0560">Oxidoreductase</keyword>
<dbReference type="Pfam" id="PF22725">
    <property type="entry name" value="GFO_IDH_MocA_C3"/>
    <property type="match status" value="1"/>
</dbReference>
<keyword evidence="6" id="KW-1185">Reference proteome</keyword>
<dbReference type="AlphaFoldDB" id="A0A1I2KBG0"/>
<dbReference type="GO" id="GO:0016491">
    <property type="term" value="F:oxidoreductase activity"/>
    <property type="evidence" value="ECO:0007669"/>
    <property type="project" value="UniProtKB-KW"/>
</dbReference>